<dbReference type="EMBL" id="OCST01000001">
    <property type="protein sequence ID" value="SOE48057.1"/>
    <property type="molecule type" value="Genomic_DNA"/>
</dbReference>
<keyword evidence="3" id="KW-1185">Reference proteome</keyword>
<reference evidence="2 3" key="1">
    <citation type="submission" date="2017-09" db="EMBL/GenBank/DDBJ databases">
        <authorList>
            <person name="Ehlers B."/>
            <person name="Leendertz F.H."/>
        </authorList>
    </citation>
    <scope>NUCLEOTIDE SEQUENCE [LARGE SCALE GENOMIC DNA]</scope>
    <source>
        <strain evidence="2 3">CGMCC 1.05381</strain>
    </source>
</reference>
<dbReference type="AlphaFoldDB" id="A0A2C8YCR8"/>
<evidence type="ECO:0000313" key="2">
    <source>
        <dbReference type="EMBL" id="SOE48057.1"/>
    </source>
</evidence>
<sequence>MKRFPWGRFWLTVGVFVGIVGIVSFTLKYLEVF</sequence>
<keyword evidence="1" id="KW-1133">Transmembrane helix</keyword>
<name>A0A2C8YCR8_9MICO</name>
<keyword evidence="1" id="KW-0472">Membrane</keyword>
<feature type="transmembrane region" description="Helical" evidence="1">
    <location>
        <begin position="9"/>
        <end position="30"/>
    </location>
</feature>
<accession>A0A2C8YCR8</accession>
<dbReference type="Proteomes" id="UP000219440">
    <property type="component" value="Unassembled WGS sequence"/>
</dbReference>
<gene>
    <name evidence="2" type="ORF">SAMN06296378_0233</name>
</gene>
<evidence type="ECO:0000256" key="1">
    <source>
        <dbReference type="SAM" id="Phobius"/>
    </source>
</evidence>
<proteinExistence type="predicted"/>
<protein>
    <submittedName>
        <fullName evidence="2">Uncharacterized protein</fullName>
    </submittedName>
</protein>
<organism evidence="2 3">
    <name type="scientific">Salinibacterium xinjiangense</name>
    <dbReference type="NCBI Taxonomy" id="386302"/>
    <lineage>
        <taxon>Bacteria</taxon>
        <taxon>Bacillati</taxon>
        <taxon>Actinomycetota</taxon>
        <taxon>Actinomycetes</taxon>
        <taxon>Micrococcales</taxon>
        <taxon>Microbacteriaceae</taxon>
        <taxon>Salinibacterium</taxon>
    </lineage>
</organism>
<evidence type="ECO:0000313" key="3">
    <source>
        <dbReference type="Proteomes" id="UP000219440"/>
    </source>
</evidence>
<keyword evidence="1" id="KW-0812">Transmembrane</keyword>